<dbReference type="RefSeq" id="WP_109306121.1">
    <property type="nucleotide sequence ID" value="NZ_BJUF01000014.1"/>
</dbReference>
<dbReference type="GO" id="GO:0009409">
    <property type="term" value="P:response to cold"/>
    <property type="evidence" value="ECO:0007669"/>
    <property type="project" value="TreeGrafter"/>
</dbReference>
<dbReference type="Proteomes" id="UP000245938">
    <property type="component" value="Unassembled WGS sequence"/>
</dbReference>
<keyword evidence="9" id="KW-1185">Reference proteome</keyword>
<dbReference type="SMART" id="SM00487">
    <property type="entry name" value="DEXDc"/>
    <property type="match status" value="1"/>
</dbReference>
<dbReference type="CDD" id="cd18787">
    <property type="entry name" value="SF2_C_DEAD"/>
    <property type="match status" value="1"/>
</dbReference>
<comment type="caution">
    <text evidence="8">The sequence shown here is derived from an EMBL/GenBank/DDBJ whole genome shotgun (WGS) entry which is preliminary data.</text>
</comment>
<feature type="region of interest" description="Disordered" evidence="5">
    <location>
        <begin position="368"/>
        <end position="430"/>
    </location>
</feature>
<dbReference type="GO" id="GO:0003724">
    <property type="term" value="F:RNA helicase activity"/>
    <property type="evidence" value="ECO:0007669"/>
    <property type="project" value="TreeGrafter"/>
</dbReference>
<dbReference type="InterPro" id="IPR001650">
    <property type="entry name" value="Helicase_C-like"/>
</dbReference>
<feature type="compositionally biased region" description="Basic residues" evidence="5">
    <location>
        <begin position="387"/>
        <end position="400"/>
    </location>
</feature>
<evidence type="ECO:0000313" key="8">
    <source>
        <dbReference type="EMBL" id="PWI25273.1"/>
    </source>
</evidence>
<dbReference type="InterPro" id="IPR014001">
    <property type="entry name" value="Helicase_ATP-bd"/>
</dbReference>
<evidence type="ECO:0000256" key="2">
    <source>
        <dbReference type="ARBA" id="ARBA00022801"/>
    </source>
</evidence>
<dbReference type="AlphaFoldDB" id="A0A2U3AL60"/>
<keyword evidence="2" id="KW-0378">Hydrolase</keyword>
<name>A0A2U3AL60_9BACL</name>
<dbReference type="InterPro" id="IPR044742">
    <property type="entry name" value="DEAD/DEAH_RhlB"/>
</dbReference>
<feature type="domain" description="Helicase ATP-binding" evidence="6">
    <location>
        <begin position="28"/>
        <end position="198"/>
    </location>
</feature>
<dbReference type="InterPro" id="IPR027417">
    <property type="entry name" value="P-loop_NTPase"/>
</dbReference>
<keyword evidence="1" id="KW-0547">Nucleotide-binding</keyword>
<feature type="compositionally biased region" description="Basic and acidic residues" evidence="5">
    <location>
        <begin position="374"/>
        <end position="386"/>
    </location>
</feature>
<dbReference type="Gene3D" id="3.40.50.300">
    <property type="entry name" value="P-loop containing nucleotide triphosphate hydrolases"/>
    <property type="match status" value="2"/>
</dbReference>
<protein>
    <submittedName>
        <fullName evidence="8">RNA helicase</fullName>
    </submittedName>
</protein>
<dbReference type="PROSITE" id="PS51192">
    <property type="entry name" value="HELICASE_ATP_BIND_1"/>
    <property type="match status" value="1"/>
</dbReference>
<gene>
    <name evidence="8" type="ORF">DEX24_09125</name>
</gene>
<evidence type="ECO:0000256" key="3">
    <source>
        <dbReference type="ARBA" id="ARBA00022806"/>
    </source>
</evidence>
<dbReference type="SUPFAM" id="SSF52540">
    <property type="entry name" value="P-loop containing nucleoside triphosphate hydrolases"/>
    <property type="match status" value="1"/>
</dbReference>
<sequence>MTFLNLLNEDLQKKWKFDTTMPIQDEIIPAMLEGLDVIAESPTGTGKTLAYVLPLLQKVNGNKKNTQALIVAPSQELCMQITDVIRDWTAGTPVTVVPLIGGANTARQIEKLKKKPTIVVGTPGRLNELVRTKKLKLHDLQYIVLDEADQLLGRENRVMVKSFIEGANHERQVALVSATITDEIDQVAEHFMNNPKRFKVRLEDMPNQGKVVHSFMKVSIREKTELLRKLSNIEGMRALAFVNNLDQLLMKETKLEYRKAPIAVLHAEMKKEERKQALESFRKGKIRILIATDVAARGLDISGLSHVIHVDVPHNEEQYLHRSGRTGRAGKDGEVLTLLTSFEEKDYKGFTRSLPEKPEERIYKGGVLSAGKGEYPHASRKPEELRKKAKAAGKFIKSKKPVAQPQERAPKKQYTAKKEYGKRTFSDKKK</sequence>
<feature type="compositionally biased region" description="Basic and acidic residues" evidence="5">
    <location>
        <begin position="416"/>
        <end position="430"/>
    </location>
</feature>
<dbReference type="OrthoDB" id="9805696at2"/>
<keyword evidence="3 8" id="KW-0347">Helicase</keyword>
<dbReference type="SMART" id="SM00490">
    <property type="entry name" value="HELICc"/>
    <property type="match status" value="1"/>
</dbReference>
<dbReference type="EMBL" id="QFVR01000010">
    <property type="protein sequence ID" value="PWI25273.1"/>
    <property type="molecule type" value="Genomic_DNA"/>
</dbReference>
<dbReference type="PANTHER" id="PTHR47963:SF7">
    <property type="entry name" value="ATP-DEPENDENT RNA HELICASE YFML-RELATED"/>
    <property type="match status" value="1"/>
</dbReference>
<keyword evidence="4" id="KW-0067">ATP-binding</keyword>
<dbReference type="GO" id="GO:0005840">
    <property type="term" value="C:ribosome"/>
    <property type="evidence" value="ECO:0007669"/>
    <property type="project" value="TreeGrafter"/>
</dbReference>
<dbReference type="GO" id="GO:0005829">
    <property type="term" value="C:cytosol"/>
    <property type="evidence" value="ECO:0007669"/>
    <property type="project" value="TreeGrafter"/>
</dbReference>
<accession>A0A2U3AL60</accession>
<feature type="domain" description="Helicase C-terminal" evidence="7">
    <location>
        <begin position="225"/>
        <end position="374"/>
    </location>
</feature>
<evidence type="ECO:0000259" key="6">
    <source>
        <dbReference type="PROSITE" id="PS51192"/>
    </source>
</evidence>
<dbReference type="InterPro" id="IPR050547">
    <property type="entry name" value="DEAD_box_RNA_helicases"/>
</dbReference>
<evidence type="ECO:0000259" key="7">
    <source>
        <dbReference type="PROSITE" id="PS51194"/>
    </source>
</evidence>
<evidence type="ECO:0000256" key="5">
    <source>
        <dbReference type="SAM" id="MobiDB-lite"/>
    </source>
</evidence>
<dbReference type="InterPro" id="IPR011545">
    <property type="entry name" value="DEAD/DEAH_box_helicase_dom"/>
</dbReference>
<dbReference type="Pfam" id="PF00271">
    <property type="entry name" value="Helicase_C"/>
    <property type="match status" value="1"/>
</dbReference>
<proteinExistence type="predicted"/>
<dbReference type="GO" id="GO:0005524">
    <property type="term" value="F:ATP binding"/>
    <property type="evidence" value="ECO:0007669"/>
    <property type="project" value="UniProtKB-KW"/>
</dbReference>
<dbReference type="PANTHER" id="PTHR47963">
    <property type="entry name" value="DEAD-BOX ATP-DEPENDENT RNA HELICASE 47, MITOCHONDRIAL"/>
    <property type="match status" value="1"/>
</dbReference>
<organism evidence="8 9">
    <name type="scientific">Kurthia sibirica</name>
    <dbReference type="NCBI Taxonomy" id="202750"/>
    <lineage>
        <taxon>Bacteria</taxon>
        <taxon>Bacillati</taxon>
        <taxon>Bacillota</taxon>
        <taxon>Bacilli</taxon>
        <taxon>Bacillales</taxon>
        <taxon>Caryophanaceae</taxon>
        <taxon>Kurthia</taxon>
    </lineage>
</organism>
<dbReference type="Pfam" id="PF00270">
    <property type="entry name" value="DEAD"/>
    <property type="match status" value="1"/>
</dbReference>
<dbReference type="CDD" id="cd00268">
    <property type="entry name" value="DEADc"/>
    <property type="match status" value="1"/>
</dbReference>
<evidence type="ECO:0000256" key="4">
    <source>
        <dbReference type="ARBA" id="ARBA00022840"/>
    </source>
</evidence>
<evidence type="ECO:0000256" key="1">
    <source>
        <dbReference type="ARBA" id="ARBA00022741"/>
    </source>
</evidence>
<evidence type="ECO:0000313" key="9">
    <source>
        <dbReference type="Proteomes" id="UP000245938"/>
    </source>
</evidence>
<dbReference type="PROSITE" id="PS51194">
    <property type="entry name" value="HELICASE_CTER"/>
    <property type="match status" value="1"/>
</dbReference>
<dbReference type="GO" id="GO:0016787">
    <property type="term" value="F:hydrolase activity"/>
    <property type="evidence" value="ECO:0007669"/>
    <property type="project" value="UniProtKB-KW"/>
</dbReference>
<reference evidence="8 9" key="1">
    <citation type="submission" date="2018-05" db="EMBL/GenBank/DDBJ databases">
        <title>Kurthia sibirica genome sequence.</title>
        <authorList>
            <person name="Maclea K.S."/>
            <person name="Goen A.E."/>
        </authorList>
    </citation>
    <scope>NUCLEOTIDE SEQUENCE [LARGE SCALE GENOMIC DNA]</scope>
    <source>
        <strain evidence="8 9">ATCC 49154</strain>
    </source>
</reference>
<dbReference type="GO" id="GO:0033592">
    <property type="term" value="F:RNA strand annealing activity"/>
    <property type="evidence" value="ECO:0007669"/>
    <property type="project" value="TreeGrafter"/>
</dbReference>